<evidence type="ECO:0000256" key="7">
    <source>
        <dbReference type="RuleBase" id="RU369086"/>
    </source>
</evidence>
<evidence type="ECO:0000256" key="8">
    <source>
        <dbReference type="SAM" id="MobiDB-lite"/>
    </source>
</evidence>
<dbReference type="InParanoid" id="A0A3P8VL67"/>
<reference evidence="10" key="3">
    <citation type="submission" date="2025-09" db="UniProtKB">
        <authorList>
            <consortium name="Ensembl"/>
        </authorList>
    </citation>
    <scope>IDENTIFICATION</scope>
</reference>
<feature type="compositionally biased region" description="Basic residues" evidence="8">
    <location>
        <begin position="294"/>
        <end position="305"/>
    </location>
</feature>
<dbReference type="Gene3D" id="3.30.1490.120">
    <property type="entry name" value="RNA polymerase Rpb7-like, N-terminal domain"/>
    <property type="match status" value="1"/>
</dbReference>
<feature type="domain" description="RPA43 OB" evidence="9">
    <location>
        <begin position="141"/>
        <end position="270"/>
    </location>
</feature>
<sequence length="373" mass="41411">MADMEHARDDSKHVNVTSEPLFNSSLVQTNRLPSVPECDAFAVPCLIPSFAAAAELLSAPYSCLVLNTHHRHIVLPPMYLHKKRTGIRGELETELLRFSQRLNGVPLAYDNIRIIGEKGDIYDDSSYIHMDIQADFVVFQPTKGQKLLGKVNKLGISHVGCLVHGCFNASIPKPNLVSVETWRVAGPRIGSELEFEVMALDADNVGVLLVRGRLDKTRVQELIAMEENSQMCVSTEQPEAADTDSKPEPTEDQETSKKKNKEEVNENDASPPLQPEGADTSQPNGTINEEISNKGKKKKKKKKEKCLKEEEEEEAEVTTMDVHGSDSSGYISDKPSKKRKHENSSDVTSHVDEESETPKSKKKKRKSVIELAA</sequence>
<dbReference type="CTD" id="221830"/>
<dbReference type="Proteomes" id="UP000265120">
    <property type="component" value="Chromosome 18"/>
</dbReference>
<feature type="region of interest" description="Disordered" evidence="8">
    <location>
        <begin position="229"/>
        <end position="373"/>
    </location>
</feature>
<dbReference type="InterPro" id="IPR045113">
    <property type="entry name" value="Rpb7-like"/>
</dbReference>
<evidence type="ECO:0000313" key="11">
    <source>
        <dbReference type="Proteomes" id="UP000265120"/>
    </source>
</evidence>
<dbReference type="Ensembl" id="ENSCSET00000014135.1">
    <property type="protein sequence ID" value="ENSCSEP00000013971.1"/>
    <property type="gene ID" value="ENSCSEG00000008986.1"/>
</dbReference>
<feature type="compositionally biased region" description="Basic and acidic residues" evidence="8">
    <location>
        <begin position="349"/>
        <end position="359"/>
    </location>
</feature>
<dbReference type="KEGG" id="csem:103394633"/>
<keyword evidence="4" id="KW-0597">Phosphoprotein</keyword>
<dbReference type="PANTHER" id="PTHR12709:SF5">
    <property type="entry name" value="DNA-DIRECTED RNA POLYMERASE I SUBUNIT RPA43"/>
    <property type="match status" value="1"/>
</dbReference>
<dbReference type="PANTHER" id="PTHR12709">
    <property type="entry name" value="DNA-DIRECTED RNA POLYMERASE II, III"/>
    <property type="match status" value="1"/>
</dbReference>
<dbReference type="GO" id="GO:0005736">
    <property type="term" value="C:RNA polymerase I complex"/>
    <property type="evidence" value="ECO:0007669"/>
    <property type="project" value="TreeGrafter"/>
</dbReference>
<evidence type="ECO:0000256" key="5">
    <source>
        <dbReference type="ARBA" id="ARBA00023163"/>
    </source>
</evidence>
<keyword evidence="5 7" id="KW-0804">Transcription</keyword>
<keyword evidence="11" id="KW-1185">Reference proteome</keyword>
<keyword evidence="3 7" id="KW-0240">DNA-directed RNA polymerase</keyword>
<evidence type="ECO:0000259" key="9">
    <source>
        <dbReference type="Pfam" id="PF17875"/>
    </source>
</evidence>
<comment type="subcellular location">
    <subcellularLocation>
        <location evidence="1">Nucleus</location>
        <location evidence="1">Nucleolus</location>
    </subcellularLocation>
</comment>
<protein>
    <recommendedName>
        <fullName evidence="7">DNA-directed RNA polymerase subunit</fullName>
    </recommendedName>
</protein>
<evidence type="ECO:0000256" key="4">
    <source>
        <dbReference type="ARBA" id="ARBA00022553"/>
    </source>
</evidence>
<evidence type="ECO:0000313" key="10">
    <source>
        <dbReference type="Ensembl" id="ENSCSEP00000013971.1"/>
    </source>
</evidence>
<proteinExistence type="inferred from homology"/>
<reference evidence="10" key="2">
    <citation type="submission" date="2025-08" db="UniProtKB">
        <authorList>
            <consortium name="Ensembl"/>
        </authorList>
    </citation>
    <scope>IDENTIFICATION</scope>
</reference>
<name>A0A3P8VL67_CYNSE</name>
<evidence type="ECO:0000256" key="2">
    <source>
        <dbReference type="ARBA" id="ARBA00005930"/>
    </source>
</evidence>
<feature type="compositionally biased region" description="Basic and acidic residues" evidence="8">
    <location>
        <begin position="243"/>
        <end position="264"/>
    </location>
</feature>
<dbReference type="CDD" id="cd04328">
    <property type="entry name" value="RNAP_I_Rpa43_N"/>
    <property type="match status" value="1"/>
</dbReference>
<dbReference type="RefSeq" id="XP_008330262.1">
    <property type="nucleotide sequence ID" value="XM_008332040.3"/>
</dbReference>
<dbReference type="GeneTree" id="ENSGT00940000168253"/>
<dbReference type="GO" id="GO:0006352">
    <property type="term" value="P:DNA-templated transcription initiation"/>
    <property type="evidence" value="ECO:0007669"/>
    <property type="project" value="UniProtKB-UniRule"/>
</dbReference>
<dbReference type="OrthoDB" id="10250504at2759"/>
<dbReference type="FunFam" id="3.30.1490.120:FF:000003">
    <property type="entry name" value="DNA-directed RNA polymerase I subunit RPA43"/>
    <property type="match status" value="1"/>
</dbReference>
<dbReference type="InterPro" id="IPR036898">
    <property type="entry name" value="RNA_pol_Rpb7-like_N_sf"/>
</dbReference>
<accession>A0A3P8VL67</accession>
<dbReference type="STRING" id="244447.ENSCSEP00000013971"/>
<evidence type="ECO:0000256" key="3">
    <source>
        <dbReference type="ARBA" id="ARBA00022478"/>
    </source>
</evidence>
<dbReference type="GO" id="GO:0006362">
    <property type="term" value="P:transcription elongation by RNA polymerase I"/>
    <property type="evidence" value="ECO:0007669"/>
    <property type="project" value="TreeGrafter"/>
</dbReference>
<reference evidence="10 11" key="1">
    <citation type="journal article" date="2014" name="Nat. Genet.">
        <title>Whole-genome sequence of a flatfish provides insights into ZW sex chromosome evolution and adaptation to a benthic lifestyle.</title>
        <authorList>
            <person name="Chen S."/>
            <person name="Zhang G."/>
            <person name="Shao C."/>
            <person name="Huang Q."/>
            <person name="Liu G."/>
            <person name="Zhang P."/>
            <person name="Song W."/>
            <person name="An N."/>
            <person name="Chalopin D."/>
            <person name="Volff J.N."/>
            <person name="Hong Y."/>
            <person name="Li Q."/>
            <person name="Sha Z."/>
            <person name="Zhou H."/>
            <person name="Xie M."/>
            <person name="Yu Q."/>
            <person name="Liu Y."/>
            <person name="Xiang H."/>
            <person name="Wang N."/>
            <person name="Wu K."/>
            <person name="Yang C."/>
            <person name="Zhou Q."/>
            <person name="Liao X."/>
            <person name="Yang L."/>
            <person name="Hu Q."/>
            <person name="Zhang J."/>
            <person name="Meng L."/>
            <person name="Jin L."/>
            <person name="Tian Y."/>
            <person name="Lian J."/>
            <person name="Yang J."/>
            <person name="Miao G."/>
            <person name="Liu S."/>
            <person name="Liang Z."/>
            <person name="Yan F."/>
            <person name="Li Y."/>
            <person name="Sun B."/>
            <person name="Zhang H."/>
            <person name="Zhang J."/>
            <person name="Zhu Y."/>
            <person name="Du M."/>
            <person name="Zhao Y."/>
            <person name="Schartl M."/>
            <person name="Tang Q."/>
            <person name="Wang J."/>
        </authorList>
    </citation>
    <scope>NUCLEOTIDE SEQUENCE</scope>
</reference>
<dbReference type="InterPro" id="IPR041178">
    <property type="entry name" value="RPA43_OB"/>
</dbReference>
<evidence type="ECO:0000256" key="1">
    <source>
        <dbReference type="ARBA" id="ARBA00004604"/>
    </source>
</evidence>
<organism evidence="10 11">
    <name type="scientific">Cynoglossus semilaevis</name>
    <name type="common">Tongue sole</name>
    <dbReference type="NCBI Taxonomy" id="244447"/>
    <lineage>
        <taxon>Eukaryota</taxon>
        <taxon>Metazoa</taxon>
        <taxon>Chordata</taxon>
        <taxon>Craniata</taxon>
        <taxon>Vertebrata</taxon>
        <taxon>Euteleostomi</taxon>
        <taxon>Actinopterygii</taxon>
        <taxon>Neopterygii</taxon>
        <taxon>Teleostei</taxon>
        <taxon>Neoteleostei</taxon>
        <taxon>Acanthomorphata</taxon>
        <taxon>Carangaria</taxon>
        <taxon>Pleuronectiformes</taxon>
        <taxon>Pleuronectoidei</taxon>
        <taxon>Cynoglossidae</taxon>
        <taxon>Cynoglossinae</taxon>
        <taxon>Cynoglossus</taxon>
    </lineage>
</organism>
<comment type="function">
    <text evidence="7">DNA-dependent RNA polymerase which catalyzes the transcription of DNA into RNA using the four ribonucleoside triphosphates as substrates.</text>
</comment>
<dbReference type="Pfam" id="PF17875">
    <property type="entry name" value="RPA43_OB"/>
    <property type="match status" value="1"/>
</dbReference>
<dbReference type="InterPro" id="IPR041901">
    <property type="entry name" value="RNAP_I_Rpa43_N"/>
</dbReference>
<dbReference type="GeneID" id="103394633"/>
<dbReference type="OMA" id="LWEEEPK"/>
<dbReference type="FunCoup" id="A0A3P8VL67">
    <property type="interactions" value="183"/>
</dbReference>
<comment type="similarity">
    <text evidence="2">Belongs to the eukaryotic RPA43 RNA polymerase subunit family.</text>
</comment>
<keyword evidence="6 7" id="KW-0539">Nucleus</keyword>
<evidence type="ECO:0000256" key="6">
    <source>
        <dbReference type="ARBA" id="ARBA00023242"/>
    </source>
</evidence>
<dbReference type="Gene3D" id="2.40.50.1060">
    <property type="match status" value="1"/>
</dbReference>
<dbReference type="AlphaFoldDB" id="A0A3P8VL67"/>